<dbReference type="Proteomes" id="UP000887580">
    <property type="component" value="Unplaced"/>
</dbReference>
<proteinExistence type="predicted"/>
<evidence type="ECO:0000313" key="1">
    <source>
        <dbReference type="Proteomes" id="UP000887580"/>
    </source>
</evidence>
<organism evidence="1 2">
    <name type="scientific">Panagrolaimus sp. PS1159</name>
    <dbReference type="NCBI Taxonomy" id="55785"/>
    <lineage>
        <taxon>Eukaryota</taxon>
        <taxon>Metazoa</taxon>
        <taxon>Ecdysozoa</taxon>
        <taxon>Nematoda</taxon>
        <taxon>Chromadorea</taxon>
        <taxon>Rhabditida</taxon>
        <taxon>Tylenchina</taxon>
        <taxon>Panagrolaimomorpha</taxon>
        <taxon>Panagrolaimoidea</taxon>
        <taxon>Panagrolaimidae</taxon>
        <taxon>Panagrolaimus</taxon>
    </lineage>
</organism>
<protein>
    <submittedName>
        <fullName evidence="2">Uncharacterized protein</fullName>
    </submittedName>
</protein>
<sequence>LDIEEYFDIKEYPEAKIVKNFKVLIGDWLTSVTLFKGKLETRMVRVLPFWKCENIWDPERLFILDREEQICTESVENRKSKRPQTIPSTLLFGKTEEHGFVFVGITSRTRAGVSVSTFLPFHCNFIFEAFQQELCI</sequence>
<name>A0AC35EZB4_9BILA</name>
<dbReference type="WBParaSite" id="PS1159_v2.g12245.t1">
    <property type="protein sequence ID" value="PS1159_v2.g12245.t1"/>
    <property type="gene ID" value="PS1159_v2.g12245"/>
</dbReference>
<evidence type="ECO:0000313" key="2">
    <source>
        <dbReference type="WBParaSite" id="PS1159_v2.g12245.t1"/>
    </source>
</evidence>
<accession>A0AC35EZB4</accession>
<reference evidence="2" key="1">
    <citation type="submission" date="2022-11" db="UniProtKB">
        <authorList>
            <consortium name="WormBaseParasite"/>
        </authorList>
    </citation>
    <scope>IDENTIFICATION</scope>
</reference>